<dbReference type="InterPro" id="IPR033140">
    <property type="entry name" value="Lipase_GDXG_put_SER_AS"/>
</dbReference>
<evidence type="ECO:0000313" key="6">
    <source>
        <dbReference type="Proteomes" id="UP001597115"/>
    </source>
</evidence>
<comment type="similarity">
    <text evidence="1">Belongs to the 'GDXG' lipolytic enzyme family.</text>
</comment>
<protein>
    <submittedName>
        <fullName evidence="5">Alpha/beta hydrolase</fullName>
    </submittedName>
</protein>
<keyword evidence="6" id="KW-1185">Reference proteome</keyword>
<dbReference type="PANTHER" id="PTHR48081:SF8">
    <property type="entry name" value="ALPHA_BETA HYDROLASE FOLD-3 DOMAIN-CONTAINING PROTEIN-RELATED"/>
    <property type="match status" value="1"/>
</dbReference>
<evidence type="ECO:0000256" key="3">
    <source>
        <dbReference type="PROSITE-ProRule" id="PRU10038"/>
    </source>
</evidence>
<dbReference type="Proteomes" id="UP001597115">
    <property type="component" value="Unassembled WGS sequence"/>
</dbReference>
<reference evidence="6" key="1">
    <citation type="journal article" date="2019" name="Int. J. Syst. Evol. Microbiol.">
        <title>The Global Catalogue of Microorganisms (GCM) 10K type strain sequencing project: providing services to taxonomists for standard genome sequencing and annotation.</title>
        <authorList>
            <consortium name="The Broad Institute Genomics Platform"/>
            <consortium name="The Broad Institute Genome Sequencing Center for Infectious Disease"/>
            <person name="Wu L."/>
            <person name="Ma J."/>
        </authorList>
    </citation>
    <scope>NUCLEOTIDE SEQUENCE [LARGE SCALE GENOMIC DNA]</scope>
    <source>
        <strain evidence="6">CGMCC 1.16275</strain>
    </source>
</reference>
<proteinExistence type="inferred from homology"/>
<evidence type="ECO:0000256" key="1">
    <source>
        <dbReference type="ARBA" id="ARBA00010515"/>
    </source>
</evidence>
<dbReference type="Gene3D" id="3.40.50.1820">
    <property type="entry name" value="alpha/beta hydrolase"/>
    <property type="match status" value="1"/>
</dbReference>
<comment type="caution">
    <text evidence="5">The sequence shown here is derived from an EMBL/GenBank/DDBJ whole genome shotgun (WGS) entry which is preliminary data.</text>
</comment>
<dbReference type="InterPro" id="IPR029058">
    <property type="entry name" value="AB_hydrolase_fold"/>
</dbReference>
<dbReference type="PROSITE" id="PS01174">
    <property type="entry name" value="LIPASE_GDXG_SER"/>
    <property type="match status" value="1"/>
</dbReference>
<name>A0ABW4I7I0_9SPHN</name>
<organism evidence="5 6">
    <name type="scientific">Sphingomonas tabacisoli</name>
    <dbReference type="NCBI Taxonomy" id="2249466"/>
    <lineage>
        <taxon>Bacteria</taxon>
        <taxon>Pseudomonadati</taxon>
        <taxon>Pseudomonadota</taxon>
        <taxon>Alphaproteobacteria</taxon>
        <taxon>Sphingomonadales</taxon>
        <taxon>Sphingomonadaceae</taxon>
        <taxon>Sphingomonas</taxon>
    </lineage>
</organism>
<sequence length="539" mass="58328">MRYVSIFVERRCPANDDLPKSKARRGDALRRETEELLTSIAEMRERGVAWCGSLADRVERYLAAFEARFGRSEDDAFGPAAVPISRQPDTEAPLFGMEIDEEFRELFEIYVRQVREIGVPAIQSASVAAAALVDGSAAAVEGARESLAALRAGSLRALNAHLAGATALSQSRNVFEAFANLHNWCWHALDETIGAARGIGEAMANSTWSALEPAGQAIGVQSRRFEHSSRPDDTAPSWQVRLMNLGLRATVKRMAGKSDLEKIRAPRSGFERLIPGLPADMTAEAVDLGDASAEIISVAGASNDRTVLHCPGGGFVMEPTKAHRLLAGRLARRLNARVMLVKYRVAPEHVFPAGLDDCCAAYEWLLAQGTPAKSIIVSGDSAGGGLALSTVIRMRDRGIETPAAIVLISPVTDLTYSGQSRRDNDWVDPTLPNDDGNFIGELYLGGVPHDHPLASPLFADLSRLPPTLLQVGSTEVLLDDSLRVAAKIRAQGGACECEVWHDMPHDWPLFGMLPESRRALGRIVEFVDRATRKVSAIAA</sequence>
<evidence type="ECO:0000313" key="5">
    <source>
        <dbReference type="EMBL" id="MFD1613222.1"/>
    </source>
</evidence>
<gene>
    <name evidence="5" type="ORF">ACFSCW_15560</name>
</gene>
<dbReference type="PANTHER" id="PTHR48081">
    <property type="entry name" value="AB HYDROLASE SUPERFAMILY PROTEIN C4A8.06C"/>
    <property type="match status" value="1"/>
</dbReference>
<feature type="active site" evidence="3">
    <location>
        <position position="381"/>
    </location>
</feature>
<dbReference type="Pfam" id="PF07859">
    <property type="entry name" value="Abhydrolase_3"/>
    <property type="match status" value="1"/>
</dbReference>
<accession>A0ABW4I7I0</accession>
<dbReference type="InterPro" id="IPR013094">
    <property type="entry name" value="AB_hydrolase_3"/>
</dbReference>
<dbReference type="EMBL" id="JBHUDY010000002">
    <property type="protein sequence ID" value="MFD1613222.1"/>
    <property type="molecule type" value="Genomic_DNA"/>
</dbReference>
<evidence type="ECO:0000256" key="2">
    <source>
        <dbReference type="ARBA" id="ARBA00022801"/>
    </source>
</evidence>
<evidence type="ECO:0000259" key="4">
    <source>
        <dbReference type="Pfam" id="PF07859"/>
    </source>
</evidence>
<dbReference type="RefSeq" id="WP_380891098.1">
    <property type="nucleotide sequence ID" value="NZ_JBHUDY010000002.1"/>
</dbReference>
<feature type="domain" description="Alpha/beta hydrolase fold-3" evidence="4">
    <location>
        <begin position="309"/>
        <end position="507"/>
    </location>
</feature>
<dbReference type="InterPro" id="IPR050300">
    <property type="entry name" value="GDXG_lipolytic_enzyme"/>
</dbReference>
<dbReference type="SUPFAM" id="SSF53474">
    <property type="entry name" value="alpha/beta-Hydrolases"/>
    <property type="match status" value="1"/>
</dbReference>
<dbReference type="GO" id="GO:0016787">
    <property type="term" value="F:hydrolase activity"/>
    <property type="evidence" value="ECO:0007669"/>
    <property type="project" value="UniProtKB-KW"/>
</dbReference>
<keyword evidence="2 5" id="KW-0378">Hydrolase</keyword>